<dbReference type="GO" id="GO:0006897">
    <property type="term" value="P:endocytosis"/>
    <property type="evidence" value="ECO:0007669"/>
    <property type="project" value="TreeGrafter"/>
</dbReference>
<dbReference type="GO" id="GO:0051015">
    <property type="term" value="F:actin filament binding"/>
    <property type="evidence" value="ECO:0007669"/>
    <property type="project" value="TreeGrafter"/>
</dbReference>
<dbReference type="InterPro" id="IPR001609">
    <property type="entry name" value="Myosin_head_motor_dom-like"/>
</dbReference>
<sequence length="323" mass="35691">MWTKKNESIKLRQPMKAPPPRSTGVHPPTHTAPIHRAAAETRDQKHDNKGATRAEIKEGGKPAANMEVKTSLLDNMIGVGDMVLLEPLSEDSFIENLKNRFEHNKQQGLLNCNLLVRHSVLGLELRLSTIPLLGRPAAAVDDSQDDRCSARWAIEREAVGGCGVATGKATLRSRQSGLCNSHYHGEQRQKVFQTYIGSVVISMNPYRNLPIFTPEKVEEYRNRNFYELSPHIDAPENKRQAADNHPSPRLPLTLLHTHTHAGNNTTVSVSCTCLDWGHRGAGPNPSWQRERGAGSKPGQPHPPPIIHPSSPPPANLAKRSLSR</sequence>
<dbReference type="GO" id="GO:0005737">
    <property type="term" value="C:cytoplasm"/>
    <property type="evidence" value="ECO:0007669"/>
    <property type="project" value="TreeGrafter"/>
</dbReference>
<organism evidence="8 9">
    <name type="scientific">Pleuronectes platessa</name>
    <name type="common">European plaice</name>
    <dbReference type="NCBI Taxonomy" id="8262"/>
    <lineage>
        <taxon>Eukaryota</taxon>
        <taxon>Metazoa</taxon>
        <taxon>Chordata</taxon>
        <taxon>Craniata</taxon>
        <taxon>Vertebrata</taxon>
        <taxon>Euteleostomi</taxon>
        <taxon>Actinopterygii</taxon>
        <taxon>Neopterygii</taxon>
        <taxon>Teleostei</taxon>
        <taxon>Neoteleostei</taxon>
        <taxon>Acanthomorphata</taxon>
        <taxon>Carangaria</taxon>
        <taxon>Pleuronectiformes</taxon>
        <taxon>Pleuronectoidei</taxon>
        <taxon>Pleuronectidae</taxon>
        <taxon>Pleuronectes</taxon>
    </lineage>
</organism>
<dbReference type="InterPro" id="IPR036961">
    <property type="entry name" value="Kinesin_motor_dom_sf"/>
</dbReference>
<dbReference type="GO" id="GO:0005886">
    <property type="term" value="C:plasma membrane"/>
    <property type="evidence" value="ECO:0007669"/>
    <property type="project" value="TreeGrafter"/>
</dbReference>
<protein>
    <recommendedName>
        <fullName evidence="7">Myosin motor domain-containing protein</fullName>
    </recommendedName>
</protein>
<evidence type="ECO:0000256" key="3">
    <source>
        <dbReference type="ARBA" id="ARBA00023123"/>
    </source>
</evidence>
<dbReference type="GO" id="GO:0016459">
    <property type="term" value="C:myosin complex"/>
    <property type="evidence" value="ECO:0007669"/>
    <property type="project" value="UniProtKB-KW"/>
</dbReference>
<dbReference type="GO" id="GO:0007015">
    <property type="term" value="P:actin filament organization"/>
    <property type="evidence" value="ECO:0007669"/>
    <property type="project" value="TreeGrafter"/>
</dbReference>
<feature type="compositionally biased region" description="Basic and acidic residues" evidence="6">
    <location>
        <begin position="1"/>
        <end position="10"/>
    </location>
</feature>
<evidence type="ECO:0000256" key="1">
    <source>
        <dbReference type="ARBA" id="ARBA00022741"/>
    </source>
</evidence>
<evidence type="ECO:0000313" key="8">
    <source>
        <dbReference type="EMBL" id="CAB1418142.1"/>
    </source>
</evidence>
<dbReference type="InterPro" id="IPR027417">
    <property type="entry name" value="P-loop_NTPase"/>
</dbReference>
<feature type="compositionally biased region" description="Basic and acidic residues" evidence="6">
    <location>
        <begin position="37"/>
        <end position="60"/>
    </location>
</feature>
<evidence type="ECO:0000256" key="6">
    <source>
        <dbReference type="SAM" id="MobiDB-lite"/>
    </source>
</evidence>
<feature type="region of interest" description="Disordered" evidence="6">
    <location>
        <begin position="1"/>
        <end position="62"/>
    </location>
</feature>
<dbReference type="AlphaFoldDB" id="A0A9N7Y9T9"/>
<evidence type="ECO:0000313" key="9">
    <source>
        <dbReference type="Proteomes" id="UP001153269"/>
    </source>
</evidence>
<keyword evidence="1" id="KW-0547">Nucleotide-binding</keyword>
<accession>A0A9N7Y9T9</accession>
<feature type="region of interest" description="Disordered" evidence="6">
    <location>
        <begin position="282"/>
        <end position="323"/>
    </location>
</feature>
<dbReference type="PANTHER" id="PTHR13140:SF802">
    <property type="entry name" value="UNCONVENTIONAL MYOSIN-IB ISOFORM X1"/>
    <property type="match status" value="1"/>
</dbReference>
<dbReference type="Gene3D" id="3.40.850.10">
    <property type="entry name" value="Kinesin motor domain"/>
    <property type="match status" value="1"/>
</dbReference>
<dbReference type="PANTHER" id="PTHR13140">
    <property type="entry name" value="MYOSIN"/>
    <property type="match status" value="1"/>
</dbReference>
<dbReference type="Proteomes" id="UP001153269">
    <property type="component" value="Unassembled WGS sequence"/>
</dbReference>
<gene>
    <name evidence="8" type="ORF">PLEPLA_LOCUS5964</name>
</gene>
<keyword evidence="5" id="KW-0009">Actin-binding</keyword>
<dbReference type="GO" id="GO:0005903">
    <property type="term" value="C:brush border"/>
    <property type="evidence" value="ECO:0007669"/>
    <property type="project" value="TreeGrafter"/>
</dbReference>
<dbReference type="GO" id="GO:0000146">
    <property type="term" value="F:microfilament motor activity"/>
    <property type="evidence" value="ECO:0007669"/>
    <property type="project" value="TreeGrafter"/>
</dbReference>
<keyword evidence="9" id="KW-1185">Reference proteome</keyword>
<dbReference type="SUPFAM" id="SSF52540">
    <property type="entry name" value="P-loop containing nucleoside triphosphate hydrolases"/>
    <property type="match status" value="1"/>
</dbReference>
<evidence type="ECO:0000256" key="4">
    <source>
        <dbReference type="ARBA" id="ARBA00023175"/>
    </source>
</evidence>
<evidence type="ECO:0000256" key="5">
    <source>
        <dbReference type="ARBA" id="ARBA00023203"/>
    </source>
</evidence>
<name>A0A9N7Y9T9_PLEPL</name>
<proteinExistence type="predicted"/>
<keyword evidence="2" id="KW-0067">ATP-binding</keyword>
<evidence type="ECO:0000259" key="7">
    <source>
        <dbReference type="Pfam" id="PF00063"/>
    </source>
</evidence>
<dbReference type="Pfam" id="PF00063">
    <property type="entry name" value="Myosin_head"/>
    <property type="match status" value="1"/>
</dbReference>
<dbReference type="GO" id="GO:0005524">
    <property type="term" value="F:ATP binding"/>
    <property type="evidence" value="ECO:0007669"/>
    <property type="project" value="UniProtKB-KW"/>
</dbReference>
<feature type="domain" description="Myosin motor" evidence="7">
    <location>
        <begin position="189"/>
        <end position="233"/>
    </location>
</feature>
<dbReference type="EMBL" id="CADEAL010000307">
    <property type="protein sequence ID" value="CAB1418142.1"/>
    <property type="molecule type" value="Genomic_DNA"/>
</dbReference>
<feature type="compositionally biased region" description="Pro residues" evidence="6">
    <location>
        <begin position="299"/>
        <end position="314"/>
    </location>
</feature>
<evidence type="ECO:0000256" key="2">
    <source>
        <dbReference type="ARBA" id="ARBA00022840"/>
    </source>
</evidence>
<comment type="caution">
    <text evidence="8">The sequence shown here is derived from an EMBL/GenBank/DDBJ whole genome shotgun (WGS) entry which is preliminary data.</text>
</comment>
<keyword evidence="3" id="KW-0518">Myosin</keyword>
<keyword evidence="4" id="KW-0505">Motor protein</keyword>
<reference evidence="8" key="1">
    <citation type="submission" date="2020-03" db="EMBL/GenBank/DDBJ databases">
        <authorList>
            <person name="Weist P."/>
        </authorList>
    </citation>
    <scope>NUCLEOTIDE SEQUENCE</scope>
</reference>
<dbReference type="GO" id="GO:0005902">
    <property type="term" value="C:microvillus"/>
    <property type="evidence" value="ECO:0007669"/>
    <property type="project" value="TreeGrafter"/>
</dbReference>
<dbReference type="GO" id="GO:0030048">
    <property type="term" value="P:actin filament-based movement"/>
    <property type="evidence" value="ECO:0007669"/>
    <property type="project" value="TreeGrafter"/>
</dbReference>